<name>A0A663N4T1_ATHCN</name>
<dbReference type="Proteomes" id="UP000472269">
    <property type="component" value="Unplaced"/>
</dbReference>
<feature type="signal peptide" evidence="1">
    <location>
        <begin position="1"/>
        <end position="37"/>
    </location>
</feature>
<dbReference type="Ensembl" id="ENSACUT00000020745.1">
    <property type="protein sequence ID" value="ENSACUP00000019444.1"/>
    <property type="gene ID" value="ENSACUG00000013018.1"/>
</dbReference>
<evidence type="ECO:0000256" key="1">
    <source>
        <dbReference type="SAM" id="SignalP"/>
    </source>
</evidence>
<protein>
    <submittedName>
        <fullName evidence="2">Uncharacterized protein</fullName>
    </submittedName>
</protein>
<evidence type="ECO:0000313" key="3">
    <source>
        <dbReference type="Proteomes" id="UP000472269"/>
    </source>
</evidence>
<evidence type="ECO:0000313" key="2">
    <source>
        <dbReference type="Ensembl" id="ENSACUP00000019444.1"/>
    </source>
</evidence>
<reference evidence="2" key="2">
    <citation type="submission" date="2025-09" db="UniProtKB">
        <authorList>
            <consortium name="Ensembl"/>
        </authorList>
    </citation>
    <scope>IDENTIFICATION</scope>
</reference>
<sequence>MESSLADFVGGGFHPFVEPWFILFLVLFLDSLPASSGIDYSSAFSESLSVESNASSSQLSYMQ</sequence>
<accession>A0A663N4T1</accession>
<keyword evidence="3" id="KW-1185">Reference proteome</keyword>
<keyword evidence="1" id="KW-0732">Signal</keyword>
<proteinExistence type="predicted"/>
<dbReference type="AlphaFoldDB" id="A0A663N4T1"/>
<organism evidence="2 3">
    <name type="scientific">Athene cunicularia</name>
    <name type="common">Burrowing owl</name>
    <name type="synonym">Speotyto cunicularia</name>
    <dbReference type="NCBI Taxonomy" id="194338"/>
    <lineage>
        <taxon>Eukaryota</taxon>
        <taxon>Metazoa</taxon>
        <taxon>Chordata</taxon>
        <taxon>Craniata</taxon>
        <taxon>Vertebrata</taxon>
        <taxon>Euteleostomi</taxon>
        <taxon>Archelosauria</taxon>
        <taxon>Archosauria</taxon>
        <taxon>Dinosauria</taxon>
        <taxon>Saurischia</taxon>
        <taxon>Theropoda</taxon>
        <taxon>Coelurosauria</taxon>
        <taxon>Aves</taxon>
        <taxon>Neognathae</taxon>
        <taxon>Neoaves</taxon>
        <taxon>Telluraves</taxon>
        <taxon>Strigiformes</taxon>
        <taxon>Strigidae</taxon>
        <taxon>Athene</taxon>
    </lineage>
</organism>
<feature type="chain" id="PRO_5025401459" evidence="1">
    <location>
        <begin position="38"/>
        <end position="63"/>
    </location>
</feature>
<reference evidence="2" key="1">
    <citation type="submission" date="2025-08" db="UniProtKB">
        <authorList>
            <consortium name="Ensembl"/>
        </authorList>
    </citation>
    <scope>IDENTIFICATION</scope>
</reference>